<dbReference type="CDD" id="cd06850">
    <property type="entry name" value="biotinyl_domain"/>
    <property type="match status" value="1"/>
</dbReference>
<dbReference type="PROSITE" id="PS50991">
    <property type="entry name" value="PYR_CT"/>
    <property type="match status" value="1"/>
</dbReference>
<feature type="compositionally biased region" description="Basic and acidic residues" evidence="2">
    <location>
        <begin position="441"/>
        <end position="455"/>
    </location>
</feature>
<dbReference type="NCBIfam" id="NF006761">
    <property type="entry name" value="PRK09282.1"/>
    <property type="match status" value="1"/>
</dbReference>
<dbReference type="EMBL" id="UOGA01000271">
    <property type="protein sequence ID" value="VAX24376.1"/>
    <property type="molecule type" value="Genomic_DNA"/>
</dbReference>
<evidence type="ECO:0000259" key="3">
    <source>
        <dbReference type="PROSITE" id="PS50968"/>
    </source>
</evidence>
<proteinExistence type="predicted"/>
<dbReference type="Pfam" id="PF00682">
    <property type="entry name" value="HMGL-like"/>
    <property type="match status" value="1"/>
</dbReference>
<feature type="region of interest" description="Disordered" evidence="2">
    <location>
        <begin position="441"/>
        <end position="463"/>
    </location>
</feature>
<dbReference type="PANTHER" id="PTHR43778">
    <property type="entry name" value="PYRUVATE CARBOXYLASE"/>
    <property type="match status" value="1"/>
</dbReference>
<dbReference type="GO" id="GO:0006094">
    <property type="term" value="P:gluconeogenesis"/>
    <property type="evidence" value="ECO:0007669"/>
    <property type="project" value="TreeGrafter"/>
</dbReference>
<evidence type="ECO:0000256" key="2">
    <source>
        <dbReference type="SAM" id="MobiDB-lite"/>
    </source>
</evidence>
<dbReference type="SUPFAM" id="SSF51230">
    <property type="entry name" value="Single hybrid motif"/>
    <property type="match status" value="1"/>
</dbReference>
<reference evidence="5" key="1">
    <citation type="submission" date="2018-06" db="EMBL/GenBank/DDBJ databases">
        <authorList>
            <person name="Zhirakovskaya E."/>
        </authorList>
    </citation>
    <scope>NUCLEOTIDE SEQUENCE</scope>
</reference>
<dbReference type="GO" id="GO:0008948">
    <property type="term" value="F:oxaloacetate decarboxylase activity"/>
    <property type="evidence" value="ECO:0007669"/>
    <property type="project" value="InterPro"/>
</dbReference>
<dbReference type="PROSITE" id="PS00188">
    <property type="entry name" value="BIOTIN"/>
    <property type="match status" value="1"/>
</dbReference>
<dbReference type="SUPFAM" id="SSF51569">
    <property type="entry name" value="Aldolase"/>
    <property type="match status" value="1"/>
</dbReference>
<evidence type="ECO:0000256" key="1">
    <source>
        <dbReference type="ARBA" id="ARBA00023267"/>
    </source>
</evidence>
<dbReference type="InterPro" id="IPR000891">
    <property type="entry name" value="PYR_CT"/>
</dbReference>
<dbReference type="Pfam" id="PF02436">
    <property type="entry name" value="PYC_OADA"/>
    <property type="match status" value="1"/>
</dbReference>
<keyword evidence="1" id="KW-0092">Biotin</keyword>
<feature type="domain" description="Lipoyl-binding" evidence="3">
    <location>
        <begin position="510"/>
        <end position="583"/>
    </location>
</feature>
<feature type="domain" description="Pyruvate carboxyltransferase" evidence="4">
    <location>
        <begin position="5"/>
        <end position="265"/>
    </location>
</feature>
<dbReference type="InterPro" id="IPR055268">
    <property type="entry name" value="PCB-like"/>
</dbReference>
<dbReference type="InterPro" id="IPR005776">
    <property type="entry name" value="OadA"/>
</dbReference>
<dbReference type="EC" id="4.1.1.3" evidence="5"/>
<protein>
    <submittedName>
        <fullName evidence="5">Oxaloacetate decarboxylase alpha chain</fullName>
        <ecNumber evidence="5">4.1.1.3</ecNumber>
    </submittedName>
</protein>
<dbReference type="InterPro" id="IPR013785">
    <property type="entry name" value="Aldolase_TIM"/>
</dbReference>
<evidence type="ECO:0000313" key="5">
    <source>
        <dbReference type="EMBL" id="VAX24376.1"/>
    </source>
</evidence>
<accession>A0A3B1C1I8</accession>
<keyword evidence="5" id="KW-0456">Lyase</keyword>
<dbReference type="GO" id="GO:0004736">
    <property type="term" value="F:pyruvate carboxylase activity"/>
    <property type="evidence" value="ECO:0007669"/>
    <property type="project" value="UniProtKB-ARBA"/>
</dbReference>
<dbReference type="GO" id="GO:0006814">
    <property type="term" value="P:sodium ion transport"/>
    <property type="evidence" value="ECO:0007669"/>
    <property type="project" value="InterPro"/>
</dbReference>
<evidence type="ECO:0000259" key="4">
    <source>
        <dbReference type="PROSITE" id="PS50991"/>
    </source>
</evidence>
<dbReference type="NCBIfam" id="TIGR01108">
    <property type="entry name" value="oadA"/>
    <property type="match status" value="1"/>
</dbReference>
<dbReference type="InterPro" id="IPR003379">
    <property type="entry name" value="Carboxylase_cons_dom"/>
</dbReference>
<dbReference type="AlphaFoldDB" id="A0A3B1C1I8"/>
<dbReference type="GO" id="GO:0005737">
    <property type="term" value="C:cytoplasm"/>
    <property type="evidence" value="ECO:0007669"/>
    <property type="project" value="TreeGrafter"/>
</dbReference>
<dbReference type="InterPro" id="IPR011053">
    <property type="entry name" value="Single_hybrid_motif"/>
</dbReference>
<dbReference type="Pfam" id="PF00364">
    <property type="entry name" value="Biotin_lipoyl"/>
    <property type="match status" value="1"/>
</dbReference>
<name>A0A3B1C1I8_9ZZZZ</name>
<dbReference type="CDD" id="cd07937">
    <property type="entry name" value="DRE_TIM_PC_TC_5S"/>
    <property type="match status" value="1"/>
</dbReference>
<dbReference type="Gene3D" id="3.20.20.70">
    <property type="entry name" value="Aldolase class I"/>
    <property type="match status" value="1"/>
</dbReference>
<dbReference type="FunFam" id="2.40.50.100:FF:000003">
    <property type="entry name" value="Acetyl-CoA carboxylase biotin carboxyl carrier protein"/>
    <property type="match status" value="1"/>
</dbReference>
<organism evidence="5">
    <name type="scientific">hydrothermal vent metagenome</name>
    <dbReference type="NCBI Taxonomy" id="652676"/>
    <lineage>
        <taxon>unclassified sequences</taxon>
        <taxon>metagenomes</taxon>
        <taxon>ecological metagenomes</taxon>
    </lineage>
</organism>
<dbReference type="PANTHER" id="PTHR43778:SF2">
    <property type="entry name" value="PYRUVATE CARBOXYLASE, MITOCHONDRIAL"/>
    <property type="match status" value="1"/>
</dbReference>
<gene>
    <name evidence="5" type="ORF">MNBD_NITROSPINAE04-450</name>
</gene>
<dbReference type="Gene3D" id="2.40.50.100">
    <property type="match status" value="1"/>
</dbReference>
<dbReference type="PROSITE" id="PS50968">
    <property type="entry name" value="BIOTINYL_LIPOYL"/>
    <property type="match status" value="1"/>
</dbReference>
<dbReference type="InterPro" id="IPR001882">
    <property type="entry name" value="Biotin_BS"/>
</dbReference>
<sequence>MVKKIKVTEVALRDSHQSLLATRMKTEHMLPIAEKMEKIGFWSVEMWGGATFDSCIRFLNEDPWERVRALKKVMPTTPFQMLLRGQNLVGYRHYADDLVDKFVDLSCEAGIDVFRIFDALNDLRNLETSIKRVKHNGKHAQGAMSYTTSPVHTTELFVDLAKRFEDMGCDTICIKDMAGLLAPWTAYELITSIKKSVKVPIHLHSHTTSGYALMTMTKAIEAGVDIIDTAISSLSMGTSHSPTETIVSALQGTDYDTGLDLDELIEIGKYFADVRKEYSAFESAFTGVDVNILKSQVPGGMISNLESQLRQQNAYDRLPEVLEELPRCRKELGYPPLVTPTSQIVGTQSVLNVLMGRYKNISKETEGIISGRYGKLPGTVDPELIKRVCGDEQPITVRPADLLEPEWENLKKEVEDKATKDEDVIIFALFPQIAEKYLEKRGTPPTESFKKEEPKPAPAKAAETEPVNMFSVTVNGRQYDVQVDEMGSVAAQKPSQAPAHKPDETTVHTVATAGLPIDSPLSGSIWKVNCQVGQQVSKGDVIVILEAMKMETEVMAPSSGVIQAIMVKEGDKVNVGDKLMTIG</sequence>
<dbReference type="InterPro" id="IPR000089">
    <property type="entry name" value="Biotin_lipoyl"/>
</dbReference>
<dbReference type="SUPFAM" id="SSF89000">
    <property type="entry name" value="post-HMGL domain-like"/>
    <property type="match status" value="1"/>
</dbReference>